<evidence type="ECO:0000313" key="1">
    <source>
        <dbReference type="EMBL" id="GES72972.1"/>
    </source>
</evidence>
<accession>A0A8H3KNM8</accession>
<comment type="caution">
    <text evidence="1">The sequence shown here is derived from an EMBL/GenBank/DDBJ whole genome shotgun (WGS) entry which is preliminary data.</text>
</comment>
<name>A0A8H3KNM8_9GLOM</name>
<sequence length="78" mass="8739">MDSSDITTNYIEKLEWTLILGNSIEEDSSNSTKILVSNIINGLYKECLTSDIAKQIFGTELSVEDDYVKKFVEDLDAA</sequence>
<evidence type="ECO:0000313" key="2">
    <source>
        <dbReference type="Proteomes" id="UP000615446"/>
    </source>
</evidence>
<dbReference type="Proteomes" id="UP000615446">
    <property type="component" value="Unassembled WGS sequence"/>
</dbReference>
<dbReference type="EMBL" id="BLAL01000005">
    <property type="protein sequence ID" value="GES72972.1"/>
    <property type="molecule type" value="Genomic_DNA"/>
</dbReference>
<protein>
    <submittedName>
        <fullName evidence="1">Uncharacterized protein</fullName>
    </submittedName>
</protein>
<gene>
    <name evidence="1" type="ORF">RCL2_000051500</name>
</gene>
<dbReference type="AlphaFoldDB" id="A0A8H3KNM8"/>
<reference evidence="1" key="1">
    <citation type="submission" date="2019-10" db="EMBL/GenBank/DDBJ databases">
        <title>Conservation and host-specific expression of non-tandemly repeated heterogenous ribosome RNA gene in arbuscular mycorrhizal fungi.</title>
        <authorList>
            <person name="Maeda T."/>
            <person name="Kobayashi Y."/>
            <person name="Nakagawa T."/>
            <person name="Ezawa T."/>
            <person name="Yamaguchi K."/>
            <person name="Bino T."/>
            <person name="Nishimoto Y."/>
            <person name="Shigenobu S."/>
            <person name="Kawaguchi M."/>
        </authorList>
    </citation>
    <scope>NUCLEOTIDE SEQUENCE</scope>
    <source>
        <strain evidence="1">HR1</strain>
    </source>
</reference>
<organism evidence="1 2">
    <name type="scientific">Rhizophagus clarus</name>
    <dbReference type="NCBI Taxonomy" id="94130"/>
    <lineage>
        <taxon>Eukaryota</taxon>
        <taxon>Fungi</taxon>
        <taxon>Fungi incertae sedis</taxon>
        <taxon>Mucoromycota</taxon>
        <taxon>Glomeromycotina</taxon>
        <taxon>Glomeromycetes</taxon>
        <taxon>Glomerales</taxon>
        <taxon>Glomeraceae</taxon>
        <taxon>Rhizophagus</taxon>
    </lineage>
</organism>
<dbReference type="OrthoDB" id="1936594at2759"/>
<proteinExistence type="predicted"/>